<dbReference type="AlphaFoldDB" id="A0ABD0LDR1"/>
<dbReference type="EMBL" id="JACVVK020000058">
    <property type="protein sequence ID" value="KAK7497470.1"/>
    <property type="molecule type" value="Genomic_DNA"/>
</dbReference>
<comment type="caution">
    <text evidence="2">The sequence shown here is derived from an EMBL/GenBank/DDBJ whole genome shotgun (WGS) entry which is preliminary data.</text>
</comment>
<gene>
    <name evidence="2" type="ORF">BaRGS_00011312</name>
</gene>
<feature type="region of interest" description="Disordered" evidence="1">
    <location>
        <begin position="38"/>
        <end position="59"/>
    </location>
</feature>
<keyword evidence="3" id="KW-1185">Reference proteome</keyword>
<evidence type="ECO:0000256" key="1">
    <source>
        <dbReference type="SAM" id="MobiDB-lite"/>
    </source>
</evidence>
<evidence type="ECO:0000313" key="2">
    <source>
        <dbReference type="EMBL" id="KAK7497470.1"/>
    </source>
</evidence>
<name>A0ABD0LDR1_9CAEN</name>
<reference evidence="2 3" key="1">
    <citation type="journal article" date="2023" name="Sci. Data">
        <title>Genome assembly of the Korean intertidal mud-creeper Batillaria attramentaria.</title>
        <authorList>
            <person name="Patra A.K."/>
            <person name="Ho P.T."/>
            <person name="Jun S."/>
            <person name="Lee S.J."/>
            <person name="Kim Y."/>
            <person name="Won Y.J."/>
        </authorList>
    </citation>
    <scope>NUCLEOTIDE SEQUENCE [LARGE SCALE GENOMIC DNA]</scope>
    <source>
        <strain evidence="2">Wonlab-2016</strain>
    </source>
</reference>
<evidence type="ECO:0000313" key="3">
    <source>
        <dbReference type="Proteomes" id="UP001519460"/>
    </source>
</evidence>
<organism evidence="2 3">
    <name type="scientific">Batillaria attramentaria</name>
    <dbReference type="NCBI Taxonomy" id="370345"/>
    <lineage>
        <taxon>Eukaryota</taxon>
        <taxon>Metazoa</taxon>
        <taxon>Spiralia</taxon>
        <taxon>Lophotrochozoa</taxon>
        <taxon>Mollusca</taxon>
        <taxon>Gastropoda</taxon>
        <taxon>Caenogastropoda</taxon>
        <taxon>Sorbeoconcha</taxon>
        <taxon>Cerithioidea</taxon>
        <taxon>Batillariidae</taxon>
        <taxon>Batillaria</taxon>
    </lineage>
</organism>
<proteinExistence type="predicted"/>
<feature type="compositionally biased region" description="Polar residues" evidence="1">
    <location>
        <begin position="40"/>
        <end position="50"/>
    </location>
</feature>
<accession>A0ABD0LDR1</accession>
<sequence>MIPGTQLASPLGVVSQIRFQSVGTRALEVSDCEARPILQSPFSSSKPAQTSSEKNSKKSVKNCLEAPFNCRRSALIRRQSVVCTRHCYSIEGTTVAKADTLKNQWETAVALYYATCVQGVRFSNTVQRDVLCV</sequence>
<dbReference type="Proteomes" id="UP001519460">
    <property type="component" value="Unassembled WGS sequence"/>
</dbReference>
<protein>
    <submittedName>
        <fullName evidence="2">Uncharacterized protein</fullName>
    </submittedName>
</protein>